<organism evidence="1">
    <name type="scientific">Salix viminalis</name>
    <name type="common">Common osier</name>
    <name type="synonym">Basket willow</name>
    <dbReference type="NCBI Taxonomy" id="40686"/>
    <lineage>
        <taxon>Eukaryota</taxon>
        <taxon>Viridiplantae</taxon>
        <taxon>Streptophyta</taxon>
        <taxon>Embryophyta</taxon>
        <taxon>Tracheophyta</taxon>
        <taxon>Spermatophyta</taxon>
        <taxon>Magnoliopsida</taxon>
        <taxon>eudicotyledons</taxon>
        <taxon>Gunneridae</taxon>
        <taxon>Pentapetalae</taxon>
        <taxon>rosids</taxon>
        <taxon>fabids</taxon>
        <taxon>Malpighiales</taxon>
        <taxon>Salicaceae</taxon>
        <taxon>Saliceae</taxon>
        <taxon>Salix</taxon>
    </lineage>
</organism>
<dbReference type="EMBL" id="CAADRP010000335">
    <property type="protein sequence ID" value="VFU26980.1"/>
    <property type="molecule type" value="Genomic_DNA"/>
</dbReference>
<sequence length="69" mass="7331">MLPTVLIEIGAVVHSKAVLGSNVYVGSGTVSGPEVTIEPDYDWSFVALDLADWPRPSNKSGKLYLVIGT</sequence>
<proteinExistence type="predicted"/>
<dbReference type="AlphaFoldDB" id="A0A6N2KF17"/>
<gene>
    <name evidence="1" type="ORF">SVIM_LOCUS77645</name>
</gene>
<accession>A0A6N2KF17</accession>
<evidence type="ECO:0000313" key="1">
    <source>
        <dbReference type="EMBL" id="VFU26980.1"/>
    </source>
</evidence>
<dbReference type="InterPro" id="IPR011004">
    <property type="entry name" value="Trimer_LpxA-like_sf"/>
</dbReference>
<dbReference type="SUPFAM" id="SSF51161">
    <property type="entry name" value="Trimeric LpxA-like enzymes"/>
    <property type="match status" value="1"/>
</dbReference>
<reference evidence="1" key="1">
    <citation type="submission" date="2019-03" db="EMBL/GenBank/DDBJ databases">
        <authorList>
            <person name="Mank J."/>
            <person name="Almeida P."/>
        </authorList>
    </citation>
    <scope>NUCLEOTIDE SEQUENCE</scope>
    <source>
        <strain evidence="1">78183</strain>
    </source>
</reference>
<protein>
    <submittedName>
        <fullName evidence="1">Uncharacterized protein</fullName>
    </submittedName>
</protein>
<name>A0A6N2KF17_SALVM</name>